<sequence>MPARDLAVVYLKGACMGAADAVPGVSGGTIALITGIYERLVNAVASLDPRDVLALVPLLAAARHAEPRAELRAELLRMDVPFLTVLAVGVLSAVVTVANVVTAATAVAPGPTYAFFFGLVAASVVVLRADFTLSSPRLLGIAVAGFALAFLVSGQASGGTGTTNLLVVFLTGALAICAMVLPGISGSLILLTIGQYLVMTTAVHSLTRALFRGNLAAATDPFLVLAVFSTGALIGLLTFARVVSYAFDHYRTATLTFLIALMAGSLRAPGEQVLAETPAWTPTAVAALLAAAAVGGGLVAALDHYTNDLGY</sequence>
<dbReference type="Pfam" id="PF04018">
    <property type="entry name" value="VCA0040-like"/>
    <property type="match status" value="1"/>
</dbReference>
<name>A0A830FC02_9EURY</name>
<dbReference type="Proteomes" id="UP000607197">
    <property type="component" value="Unassembled WGS sequence"/>
</dbReference>
<dbReference type="OrthoDB" id="313161at2157"/>
<evidence type="ECO:0000313" key="3">
    <source>
        <dbReference type="Proteomes" id="UP000607197"/>
    </source>
</evidence>
<feature type="transmembrane region" description="Helical" evidence="1">
    <location>
        <begin position="138"/>
        <end position="156"/>
    </location>
</feature>
<dbReference type="AlphaFoldDB" id="A0A830FC02"/>
<dbReference type="InterPro" id="IPR007163">
    <property type="entry name" value="VCA0040-like"/>
</dbReference>
<evidence type="ECO:0000313" key="2">
    <source>
        <dbReference type="EMBL" id="GGL59457.1"/>
    </source>
</evidence>
<feature type="transmembrane region" description="Helical" evidence="1">
    <location>
        <begin position="162"/>
        <end position="181"/>
    </location>
</feature>
<evidence type="ECO:0000256" key="1">
    <source>
        <dbReference type="SAM" id="Phobius"/>
    </source>
</evidence>
<accession>A0A830FC02</accession>
<protein>
    <submittedName>
        <fullName evidence="2">DUF368 domain-containing protein</fullName>
    </submittedName>
</protein>
<reference evidence="2" key="1">
    <citation type="journal article" date="2014" name="Int. J. Syst. Evol. Microbiol.">
        <title>Complete genome sequence of Corynebacterium casei LMG S-19264T (=DSM 44701T), isolated from a smear-ripened cheese.</title>
        <authorList>
            <consortium name="US DOE Joint Genome Institute (JGI-PGF)"/>
            <person name="Walter F."/>
            <person name="Albersmeier A."/>
            <person name="Kalinowski J."/>
            <person name="Ruckert C."/>
        </authorList>
    </citation>
    <scope>NUCLEOTIDE SEQUENCE</scope>
    <source>
        <strain evidence="2">JCM 19596</strain>
    </source>
</reference>
<comment type="caution">
    <text evidence="2">The sequence shown here is derived from an EMBL/GenBank/DDBJ whole genome shotgun (WGS) entry which is preliminary data.</text>
</comment>
<organism evidence="2 3">
    <name type="scientific">Halocalculus aciditolerans</name>
    <dbReference type="NCBI Taxonomy" id="1383812"/>
    <lineage>
        <taxon>Archaea</taxon>
        <taxon>Methanobacteriati</taxon>
        <taxon>Methanobacteriota</taxon>
        <taxon>Stenosarchaea group</taxon>
        <taxon>Halobacteria</taxon>
        <taxon>Halobacteriales</taxon>
        <taxon>Halobacteriaceae</taxon>
        <taxon>Halocalculus</taxon>
    </lineage>
</organism>
<feature type="transmembrane region" description="Helical" evidence="1">
    <location>
        <begin position="113"/>
        <end position="131"/>
    </location>
</feature>
<proteinExistence type="predicted"/>
<dbReference type="EMBL" id="BMPG01000002">
    <property type="protein sequence ID" value="GGL59457.1"/>
    <property type="molecule type" value="Genomic_DNA"/>
</dbReference>
<feature type="transmembrane region" description="Helical" evidence="1">
    <location>
        <begin position="280"/>
        <end position="302"/>
    </location>
</feature>
<keyword evidence="1" id="KW-1133">Transmembrane helix</keyword>
<keyword evidence="1" id="KW-0812">Transmembrane</keyword>
<dbReference type="PANTHER" id="PTHR37308:SF1">
    <property type="entry name" value="POLYPRENYL-PHOSPHATE TRANSPORTER"/>
    <property type="match status" value="1"/>
</dbReference>
<keyword evidence="3" id="KW-1185">Reference proteome</keyword>
<gene>
    <name evidence="2" type="ORF">GCM10009039_17100</name>
</gene>
<dbReference type="RefSeq" id="WP_188977940.1">
    <property type="nucleotide sequence ID" value="NZ_BMPG01000002.1"/>
</dbReference>
<feature type="transmembrane region" description="Helical" evidence="1">
    <location>
        <begin position="82"/>
        <end position="107"/>
    </location>
</feature>
<keyword evidence="1" id="KW-0472">Membrane</keyword>
<dbReference type="PANTHER" id="PTHR37308">
    <property type="entry name" value="INTEGRAL MEMBRANE PROTEIN"/>
    <property type="match status" value="1"/>
</dbReference>
<reference evidence="2" key="2">
    <citation type="submission" date="2020-09" db="EMBL/GenBank/DDBJ databases">
        <authorList>
            <person name="Sun Q."/>
            <person name="Ohkuma M."/>
        </authorList>
    </citation>
    <scope>NUCLEOTIDE SEQUENCE</scope>
    <source>
        <strain evidence="2">JCM 19596</strain>
    </source>
</reference>
<feature type="transmembrane region" description="Helical" evidence="1">
    <location>
        <begin position="222"/>
        <end position="243"/>
    </location>
</feature>